<dbReference type="Proteomes" id="UP000006620">
    <property type="component" value="Chromosome"/>
</dbReference>
<organism evidence="1 2">
    <name type="scientific">Paenibacillus mucilaginosus (strain KNP414)</name>
    <dbReference type="NCBI Taxonomy" id="1036673"/>
    <lineage>
        <taxon>Bacteria</taxon>
        <taxon>Bacillati</taxon>
        <taxon>Bacillota</taxon>
        <taxon>Bacilli</taxon>
        <taxon>Bacillales</taxon>
        <taxon>Paenibacillaceae</taxon>
        <taxon>Paenibacillus</taxon>
    </lineage>
</organism>
<dbReference type="RefSeq" id="WP_013914454.1">
    <property type="nucleotide sequence ID" value="NC_015690.1"/>
</dbReference>
<sequence length="110" mass="12334">MPHLLFRGVPAERLRTVSIPLLEELAALCDCGTDNFTLECMQTTAVAGGEIVPSFPFVEVGWFERGTDVRDRFAQTVTRHILSLGYPEVETVFTAYREESYYINGVPCSK</sequence>
<dbReference type="HOGENOM" id="CLU_168247_0_0_9"/>
<name>F8FQW0_PAEMK</name>
<dbReference type="InterPro" id="IPR014347">
    <property type="entry name" value="Tautomerase/MIF_sf"/>
</dbReference>
<protein>
    <recommendedName>
        <fullName evidence="3">DUF1904 family protein</fullName>
    </recommendedName>
</protein>
<dbReference type="Gene3D" id="3.30.429.10">
    <property type="entry name" value="Macrophage Migration Inhibitory Factor"/>
    <property type="match status" value="1"/>
</dbReference>
<dbReference type="InterPro" id="IPR015017">
    <property type="entry name" value="DUF1904"/>
</dbReference>
<evidence type="ECO:0000313" key="1">
    <source>
        <dbReference type="EMBL" id="AEI39290.1"/>
    </source>
</evidence>
<dbReference type="SUPFAM" id="SSF55331">
    <property type="entry name" value="Tautomerase/MIF"/>
    <property type="match status" value="1"/>
</dbReference>
<proteinExistence type="predicted"/>
<gene>
    <name evidence="1" type="ordered locus">KNP414_00700</name>
</gene>
<reference evidence="1 2" key="2">
    <citation type="journal article" date="2013" name="Genome Announc.">
        <title>Genome Sequence of Growth-Improving Paenibacillus mucilaginosus Strain KNP414.</title>
        <authorList>
            <person name="Lu J.J."/>
            <person name="Wang J.F."/>
            <person name="Hu X.F."/>
        </authorList>
    </citation>
    <scope>NUCLEOTIDE SEQUENCE [LARGE SCALE GENOMIC DNA]</scope>
    <source>
        <strain evidence="1 2">KNP414</strain>
    </source>
</reference>
<dbReference type="AlphaFoldDB" id="F8FQW0"/>
<dbReference type="KEGG" id="pms:KNP414_00700"/>
<dbReference type="PATRIC" id="fig|1036673.3.peg.612"/>
<dbReference type="EMBL" id="CP002869">
    <property type="protein sequence ID" value="AEI39290.1"/>
    <property type="molecule type" value="Genomic_DNA"/>
</dbReference>
<dbReference type="Pfam" id="PF08921">
    <property type="entry name" value="DUF1904"/>
    <property type="match status" value="1"/>
</dbReference>
<reference evidence="2" key="1">
    <citation type="submission" date="2011-06" db="EMBL/GenBank/DDBJ databases">
        <title>Complete genome sequence of Paenibacillus mucilaginosus KNP414.</title>
        <authorList>
            <person name="Wang J."/>
            <person name="Hu S."/>
            <person name="Hu X."/>
            <person name="Zhang B."/>
            <person name="Dong D."/>
            <person name="Zhang S."/>
            <person name="Zhao K."/>
            <person name="Wu D."/>
        </authorList>
    </citation>
    <scope>NUCLEOTIDE SEQUENCE [LARGE SCALE GENOMIC DNA]</scope>
    <source>
        <strain evidence="2">KNP414</strain>
    </source>
</reference>
<evidence type="ECO:0000313" key="2">
    <source>
        <dbReference type="Proteomes" id="UP000006620"/>
    </source>
</evidence>
<evidence type="ECO:0008006" key="3">
    <source>
        <dbReference type="Google" id="ProtNLM"/>
    </source>
</evidence>
<accession>F8FQW0</accession>